<reference evidence="1" key="1">
    <citation type="submission" date="2018-06" db="EMBL/GenBank/DDBJ databases">
        <authorList>
            <person name="Zhirakovskaya E."/>
        </authorList>
    </citation>
    <scope>NUCLEOTIDE SEQUENCE</scope>
</reference>
<evidence type="ECO:0000313" key="1">
    <source>
        <dbReference type="EMBL" id="VAW73363.1"/>
    </source>
</evidence>
<proteinExistence type="predicted"/>
<dbReference type="Gene3D" id="3.30.450.20">
    <property type="entry name" value="PAS domain"/>
    <property type="match status" value="1"/>
</dbReference>
<organism evidence="1">
    <name type="scientific">hydrothermal vent metagenome</name>
    <dbReference type="NCBI Taxonomy" id="652676"/>
    <lineage>
        <taxon>unclassified sequences</taxon>
        <taxon>metagenomes</taxon>
        <taxon>ecological metagenomes</taxon>
    </lineage>
</organism>
<dbReference type="AlphaFoldDB" id="A0A3B0YAN6"/>
<name>A0A3B0YAN6_9ZZZZ</name>
<gene>
    <name evidence="1" type="ORF">MNBD_GAMMA15-669</name>
</gene>
<dbReference type="InterPro" id="IPR029151">
    <property type="entry name" value="Sensor-like_sf"/>
</dbReference>
<sequence length="317" mass="36146">MADISSWKESISKQRSSLFELLVNPLRRVAAECQKAWPEREALTRTLLEQFDSIPDCTYLYVVDLEAVQRSDNVGRDGRIPEHFGRDRSPRPYMKEAHPEQDFVLSEAYISLSAHRPSITALQTLYRNGEAVGYLGADFDLRDLPTQGDLYVERSEWQQIKGDPAIRGTVFQQTRVDSVFDSNIDQIMSILEELIVERGMFQGVFHFSSSRVTVWVVDDPFRYRILQSDALSDPDICLAYPPRPYPQDADIPADKIGSVLRGLKALRFADDTIYLRAASINIFNGLISLTFSCDGTHYMPYYEFLEKNADFWFGGAA</sequence>
<accession>A0A3B0YAN6</accession>
<protein>
    <submittedName>
        <fullName evidence="1">Uncharacterized protein</fullName>
    </submittedName>
</protein>
<dbReference type="SUPFAM" id="SSF103190">
    <property type="entry name" value="Sensory domain-like"/>
    <property type="match status" value="1"/>
</dbReference>
<dbReference type="CDD" id="cd18773">
    <property type="entry name" value="PDC1_HK_sensor"/>
    <property type="match status" value="1"/>
</dbReference>
<dbReference type="EMBL" id="UOFN01000013">
    <property type="protein sequence ID" value="VAW73363.1"/>
    <property type="molecule type" value="Genomic_DNA"/>
</dbReference>